<comment type="caution">
    <text evidence="1">The sequence shown here is derived from an EMBL/GenBank/DDBJ whole genome shotgun (WGS) entry which is preliminary data.</text>
</comment>
<accession>A0AAD6QWC1</accession>
<reference evidence="1" key="1">
    <citation type="journal article" date="2023" name="Mol. Ecol. Resour.">
        <title>Chromosome-level genome assembly of a triploid poplar Populus alba 'Berolinensis'.</title>
        <authorList>
            <person name="Chen S."/>
            <person name="Yu Y."/>
            <person name="Wang X."/>
            <person name="Wang S."/>
            <person name="Zhang T."/>
            <person name="Zhou Y."/>
            <person name="He R."/>
            <person name="Meng N."/>
            <person name="Wang Y."/>
            <person name="Liu W."/>
            <person name="Liu Z."/>
            <person name="Liu J."/>
            <person name="Guo Q."/>
            <person name="Huang H."/>
            <person name="Sederoff R.R."/>
            <person name="Wang G."/>
            <person name="Qu G."/>
            <person name="Chen S."/>
        </authorList>
    </citation>
    <scope>NUCLEOTIDE SEQUENCE</scope>
    <source>
        <strain evidence="1">SC-2020</strain>
    </source>
</reference>
<evidence type="ECO:0000313" key="2">
    <source>
        <dbReference type="Proteomes" id="UP001164929"/>
    </source>
</evidence>
<dbReference type="AlphaFoldDB" id="A0AAD6QWC1"/>
<keyword evidence="2" id="KW-1185">Reference proteome</keyword>
<proteinExistence type="predicted"/>
<sequence length="62" mass="6897">MLMNSPIKQSMLPQCLHLHPHLRLSASPIHLHQAMLMTSDLLPQATALVLGIPYRTRGTLMA</sequence>
<name>A0AAD6QWC1_9ROSI</name>
<evidence type="ECO:0000313" key="1">
    <source>
        <dbReference type="EMBL" id="KAJ6997342.1"/>
    </source>
</evidence>
<protein>
    <submittedName>
        <fullName evidence="1">Uncharacterized protein</fullName>
    </submittedName>
</protein>
<dbReference type="EMBL" id="JAQIZT010000005">
    <property type="protein sequence ID" value="KAJ6997342.1"/>
    <property type="molecule type" value="Genomic_DNA"/>
</dbReference>
<organism evidence="1 2">
    <name type="scientific">Populus alba x Populus x berolinensis</name>
    <dbReference type="NCBI Taxonomy" id="444605"/>
    <lineage>
        <taxon>Eukaryota</taxon>
        <taxon>Viridiplantae</taxon>
        <taxon>Streptophyta</taxon>
        <taxon>Embryophyta</taxon>
        <taxon>Tracheophyta</taxon>
        <taxon>Spermatophyta</taxon>
        <taxon>Magnoliopsida</taxon>
        <taxon>eudicotyledons</taxon>
        <taxon>Gunneridae</taxon>
        <taxon>Pentapetalae</taxon>
        <taxon>rosids</taxon>
        <taxon>fabids</taxon>
        <taxon>Malpighiales</taxon>
        <taxon>Salicaceae</taxon>
        <taxon>Saliceae</taxon>
        <taxon>Populus</taxon>
    </lineage>
</organism>
<gene>
    <name evidence="1" type="ORF">NC653_013801</name>
</gene>
<dbReference type="Proteomes" id="UP001164929">
    <property type="component" value="Chromosome 5"/>
</dbReference>